<reference evidence="1" key="1">
    <citation type="submission" date="2018-02" db="EMBL/GenBank/DDBJ databases">
        <title>Rhizophora mucronata_Transcriptome.</title>
        <authorList>
            <person name="Meera S.P."/>
            <person name="Sreeshan A."/>
            <person name="Augustine A."/>
        </authorList>
    </citation>
    <scope>NUCLEOTIDE SEQUENCE</scope>
    <source>
        <tissue evidence="1">Leaf</tissue>
    </source>
</reference>
<dbReference type="AlphaFoldDB" id="A0A2P2QW00"/>
<organism evidence="1">
    <name type="scientific">Rhizophora mucronata</name>
    <name type="common">Asiatic mangrove</name>
    <dbReference type="NCBI Taxonomy" id="61149"/>
    <lineage>
        <taxon>Eukaryota</taxon>
        <taxon>Viridiplantae</taxon>
        <taxon>Streptophyta</taxon>
        <taxon>Embryophyta</taxon>
        <taxon>Tracheophyta</taxon>
        <taxon>Spermatophyta</taxon>
        <taxon>Magnoliopsida</taxon>
        <taxon>eudicotyledons</taxon>
        <taxon>Gunneridae</taxon>
        <taxon>Pentapetalae</taxon>
        <taxon>rosids</taxon>
        <taxon>fabids</taxon>
        <taxon>Malpighiales</taxon>
        <taxon>Rhizophoraceae</taxon>
        <taxon>Rhizophora</taxon>
    </lineage>
</organism>
<protein>
    <submittedName>
        <fullName evidence="1">Uncharacterized protein</fullName>
    </submittedName>
</protein>
<dbReference type="EMBL" id="GGEC01090570">
    <property type="protein sequence ID" value="MBX71054.1"/>
    <property type="molecule type" value="Transcribed_RNA"/>
</dbReference>
<evidence type="ECO:0000313" key="1">
    <source>
        <dbReference type="EMBL" id="MBX71054.1"/>
    </source>
</evidence>
<sequence length="52" mass="6180">MPIGGQHCEHECLVLLRIVFLKSIHVWFTNLFIDQFMCFALNREEDCNYCDS</sequence>
<accession>A0A2P2QW00</accession>
<proteinExistence type="predicted"/>
<name>A0A2P2QW00_RHIMU</name>